<dbReference type="Gene3D" id="2.60.40.420">
    <property type="entry name" value="Cupredoxins - blue copper proteins"/>
    <property type="match status" value="1"/>
</dbReference>
<keyword evidence="2" id="KW-0186">Copper</keyword>
<dbReference type="InterPro" id="IPR008972">
    <property type="entry name" value="Cupredoxin"/>
</dbReference>
<evidence type="ECO:0000313" key="5">
    <source>
        <dbReference type="Proteomes" id="UP000295304"/>
    </source>
</evidence>
<dbReference type="SUPFAM" id="SSF49503">
    <property type="entry name" value="Cupredoxins"/>
    <property type="match status" value="1"/>
</dbReference>
<dbReference type="RefSeq" id="WP_132939811.1">
    <property type="nucleotide sequence ID" value="NZ_CP119676.1"/>
</dbReference>
<gene>
    <name evidence="4" type="ORF">EDD55_109160</name>
</gene>
<keyword evidence="5" id="KW-1185">Reference proteome</keyword>
<reference evidence="4 5" key="1">
    <citation type="submission" date="2019-03" db="EMBL/GenBank/DDBJ databases">
        <title>Genomic Encyclopedia of Type Strains, Phase IV (KMG-IV): sequencing the most valuable type-strain genomes for metagenomic binning, comparative biology and taxonomic classification.</title>
        <authorList>
            <person name="Goeker M."/>
        </authorList>
    </citation>
    <scope>NUCLEOTIDE SEQUENCE [LARGE SCALE GENOMIC DNA]</scope>
    <source>
        <strain evidence="4 5">DSM 101688</strain>
    </source>
</reference>
<dbReference type="PANTHER" id="PTHR38439">
    <property type="entry name" value="AURACYANIN-B"/>
    <property type="match status" value="1"/>
</dbReference>
<dbReference type="Proteomes" id="UP000295304">
    <property type="component" value="Unassembled WGS sequence"/>
</dbReference>
<dbReference type="InterPro" id="IPR050845">
    <property type="entry name" value="Cu-binding_ET"/>
</dbReference>
<name>A0A4R3J5A1_9PROT</name>
<evidence type="ECO:0000256" key="2">
    <source>
        <dbReference type="ARBA" id="ARBA00023008"/>
    </source>
</evidence>
<dbReference type="Pfam" id="PF00127">
    <property type="entry name" value="Copper-bind"/>
    <property type="match status" value="1"/>
</dbReference>
<dbReference type="GO" id="GO:0005507">
    <property type="term" value="F:copper ion binding"/>
    <property type="evidence" value="ECO:0007669"/>
    <property type="project" value="InterPro"/>
</dbReference>
<accession>A0A4R3J5A1</accession>
<evidence type="ECO:0000313" key="4">
    <source>
        <dbReference type="EMBL" id="TCS60998.1"/>
    </source>
</evidence>
<dbReference type="GO" id="GO:0009055">
    <property type="term" value="F:electron transfer activity"/>
    <property type="evidence" value="ECO:0007669"/>
    <property type="project" value="InterPro"/>
</dbReference>
<dbReference type="EMBL" id="SLZW01000009">
    <property type="protein sequence ID" value="TCS60998.1"/>
    <property type="molecule type" value="Genomic_DNA"/>
</dbReference>
<protein>
    <submittedName>
        <fullName evidence="4">Putative cupredoxin-like copper-binding protein</fullName>
    </submittedName>
</protein>
<comment type="caution">
    <text evidence="4">The sequence shown here is derived from an EMBL/GenBank/DDBJ whole genome shotgun (WGS) entry which is preliminary data.</text>
</comment>
<keyword evidence="1" id="KW-0479">Metal-binding</keyword>
<proteinExistence type="predicted"/>
<dbReference type="InterPro" id="IPR000923">
    <property type="entry name" value="BlueCu_1"/>
</dbReference>
<organism evidence="4 5">
    <name type="scientific">Varunaivibrio sulfuroxidans</name>
    <dbReference type="NCBI Taxonomy" id="1773489"/>
    <lineage>
        <taxon>Bacteria</taxon>
        <taxon>Pseudomonadati</taxon>
        <taxon>Pseudomonadota</taxon>
        <taxon>Alphaproteobacteria</taxon>
        <taxon>Rhodospirillales</taxon>
        <taxon>Magnetovibrionaceae</taxon>
        <taxon>Varunaivibrio</taxon>
    </lineage>
</organism>
<sequence length="164" mass="17364">MAAKTAITIKTFTLLFVFTTVLSGALGRTPMVHAADIPPGRPGAPTHVDRTITLAIKDKGFGPKTIKVRAHETVRFVVKNHDNIHHAFVLGAKKNPATTPSAMLATLDGEDVELTPTAPWSVDIPAGASRGLIWTFASAGAVTFYCTQPGHEAEGMHGTISVIK</sequence>
<feature type="domain" description="Blue (type 1) copper" evidence="3">
    <location>
        <begin position="60"/>
        <end position="162"/>
    </location>
</feature>
<evidence type="ECO:0000259" key="3">
    <source>
        <dbReference type="Pfam" id="PF00127"/>
    </source>
</evidence>
<dbReference type="OrthoDB" id="9816061at2"/>
<evidence type="ECO:0000256" key="1">
    <source>
        <dbReference type="ARBA" id="ARBA00022723"/>
    </source>
</evidence>
<dbReference type="PANTHER" id="PTHR38439:SF3">
    <property type="entry name" value="COPPER-RESISTANT CUPROPROTEIN COPI"/>
    <property type="match status" value="1"/>
</dbReference>
<dbReference type="AlphaFoldDB" id="A0A4R3J5A1"/>